<feature type="domain" description="D-isomer specific 2-hydroxyacid dehydrogenase NAD-binding" evidence="3">
    <location>
        <begin position="106"/>
        <end position="296"/>
    </location>
</feature>
<evidence type="ECO:0000256" key="2">
    <source>
        <dbReference type="ARBA" id="ARBA00023027"/>
    </source>
</evidence>
<dbReference type="AlphaFoldDB" id="A0A368JU34"/>
<dbReference type="PANTHER" id="PTHR43333">
    <property type="entry name" value="2-HACID_DH_C DOMAIN-CONTAINING PROTEIN"/>
    <property type="match status" value="1"/>
</dbReference>
<organism evidence="4 5">
    <name type="scientific">Larkinella punicea</name>
    <dbReference type="NCBI Taxonomy" id="2315727"/>
    <lineage>
        <taxon>Bacteria</taxon>
        <taxon>Pseudomonadati</taxon>
        <taxon>Bacteroidota</taxon>
        <taxon>Cytophagia</taxon>
        <taxon>Cytophagales</taxon>
        <taxon>Spirosomataceae</taxon>
        <taxon>Larkinella</taxon>
    </lineage>
</organism>
<dbReference type="InterPro" id="IPR006140">
    <property type="entry name" value="D-isomer_DH_NAD-bd"/>
</dbReference>
<accession>A0A368JU34</accession>
<evidence type="ECO:0000313" key="5">
    <source>
        <dbReference type="Proteomes" id="UP000253383"/>
    </source>
</evidence>
<proteinExistence type="predicted"/>
<sequence>MLNVLIDMPVYEPVLRSLQQLPEVSVAVVEQPEEKARPLPTDQIQDCDVLFCTFLPENHEAMKRLKLVQISSAGYSQLFGKNLVERGVRACNSLGVFDVPIAEWNIAMMINLARDLRGLVRNQEGRIWDRSARFQNEIRGSVVGIWGYGGIGRETARLAKALGMTVHVLVRQPIQPRDAVYNVPGTGDSEGNLPDRVFYGSEKEAFLKSLDFLVMAIPQTGTTTGIMGESELRLLKPTAFLLNPARGPLIQEKALLQALSEGWFAGAALDTHYHYPMPPEHPLWHFPNVILTPHISGSSLSPRFLERVSSIFLENTLRFQTGKPLLNELTVSQLAGN</sequence>
<dbReference type="Gene3D" id="3.40.50.720">
    <property type="entry name" value="NAD(P)-binding Rossmann-like Domain"/>
    <property type="match status" value="2"/>
</dbReference>
<dbReference type="InterPro" id="IPR036291">
    <property type="entry name" value="NAD(P)-bd_dom_sf"/>
</dbReference>
<dbReference type="Pfam" id="PF02826">
    <property type="entry name" value="2-Hacid_dh_C"/>
    <property type="match status" value="1"/>
</dbReference>
<dbReference type="GO" id="GO:0051287">
    <property type="term" value="F:NAD binding"/>
    <property type="evidence" value="ECO:0007669"/>
    <property type="project" value="InterPro"/>
</dbReference>
<dbReference type="GO" id="GO:0016491">
    <property type="term" value="F:oxidoreductase activity"/>
    <property type="evidence" value="ECO:0007669"/>
    <property type="project" value="UniProtKB-KW"/>
</dbReference>
<protein>
    <submittedName>
        <fullName evidence="4">D-2-hydroxyacid dehydrogenase</fullName>
    </submittedName>
</protein>
<dbReference type="EMBL" id="QOWE01000002">
    <property type="protein sequence ID" value="RCR71167.1"/>
    <property type="molecule type" value="Genomic_DNA"/>
</dbReference>
<dbReference type="CDD" id="cd05300">
    <property type="entry name" value="2-Hacid_dh_1"/>
    <property type="match status" value="1"/>
</dbReference>
<dbReference type="OrthoDB" id="9805416at2"/>
<reference evidence="4 5" key="1">
    <citation type="submission" date="2018-07" db="EMBL/GenBank/DDBJ databases">
        <title>Genome analysis of Larkinella rosea.</title>
        <authorList>
            <person name="Zhou Z."/>
            <person name="Wang G."/>
        </authorList>
    </citation>
    <scope>NUCLEOTIDE SEQUENCE [LARGE SCALE GENOMIC DNA]</scope>
    <source>
        <strain evidence="5">zzj9</strain>
    </source>
</reference>
<evidence type="ECO:0000313" key="4">
    <source>
        <dbReference type="EMBL" id="RCR71167.1"/>
    </source>
</evidence>
<evidence type="ECO:0000259" key="3">
    <source>
        <dbReference type="Pfam" id="PF02826"/>
    </source>
</evidence>
<keyword evidence="5" id="KW-1185">Reference proteome</keyword>
<dbReference type="RefSeq" id="WP_114404397.1">
    <property type="nucleotide sequence ID" value="NZ_QOWE01000002.1"/>
</dbReference>
<comment type="caution">
    <text evidence="4">The sequence shown here is derived from an EMBL/GenBank/DDBJ whole genome shotgun (WGS) entry which is preliminary data.</text>
</comment>
<gene>
    <name evidence="4" type="ORF">DUE52_02650</name>
</gene>
<dbReference type="SUPFAM" id="SSF51735">
    <property type="entry name" value="NAD(P)-binding Rossmann-fold domains"/>
    <property type="match status" value="1"/>
</dbReference>
<name>A0A368JU34_9BACT</name>
<keyword evidence="1" id="KW-0560">Oxidoreductase</keyword>
<dbReference type="Proteomes" id="UP000253383">
    <property type="component" value="Unassembled WGS sequence"/>
</dbReference>
<dbReference type="SUPFAM" id="SSF52283">
    <property type="entry name" value="Formate/glycerate dehydrogenase catalytic domain-like"/>
    <property type="match status" value="1"/>
</dbReference>
<dbReference type="PANTHER" id="PTHR43333:SF1">
    <property type="entry name" value="D-ISOMER SPECIFIC 2-HYDROXYACID DEHYDROGENASE NAD-BINDING DOMAIN-CONTAINING PROTEIN"/>
    <property type="match status" value="1"/>
</dbReference>
<evidence type="ECO:0000256" key="1">
    <source>
        <dbReference type="ARBA" id="ARBA00023002"/>
    </source>
</evidence>
<keyword evidence="2" id="KW-0520">NAD</keyword>